<reference evidence="4" key="2">
    <citation type="submission" date="2020-09" db="EMBL/GenBank/DDBJ databases">
        <authorList>
            <person name="Sun Q."/>
            <person name="Ohkuma M."/>
        </authorList>
    </citation>
    <scope>NUCLEOTIDE SEQUENCE</scope>
    <source>
        <strain evidence="4">JCM 4956</strain>
    </source>
</reference>
<keyword evidence="5" id="KW-1185">Reference proteome</keyword>
<dbReference type="InterPro" id="IPR006311">
    <property type="entry name" value="TAT_signal"/>
</dbReference>
<accession>A0A918K577</accession>
<evidence type="ECO:0000313" key="5">
    <source>
        <dbReference type="Proteomes" id="UP000645555"/>
    </source>
</evidence>
<name>A0A918K577_9ACTN</name>
<sequence>MSDRGVGPTRRALLAGATAVAAGAAAGGTAGAATRTPSDAPRRAGEVPALWGEFTRTPFAHPQIPYVGRAGRRAGAARFPRPPVVTDVRAHGATADGSADSAPAINRAIAAAGRAGGGTVLIPPGTYRVDGLIRIGHSDVVLRGAGSDRTKLYATRDLTELIGPYGSRYGGDKSSWSWAGGLVWLCPADRFASLTAAIRAKDWPFEGWTGNRRDEWRTLTTVEPAARGSWSVRVADPSRLRPGRLVLLRLADDTGHTLLRHMAGDGPGARAYVWDDKTKLTSYVPYEWPVRVARVRGRTVTLERPLPLDVRPEWDPRLTTHAEALTGSGVEGLTLEAVETPQAPHLLDRGLNGVTFQCAYDCWADDVVVRHVDNGFGLVAASACTLRDTRVEGRGAHHPYFCREGSHDNLVDGFTIAARTVPAPAGTQLHGINVEGLSSYNVWSRGDMRMGTFDSHRGMPFANVRTDITVTNDGRHGGDASAGPLFGARFTHWNIRVTNGRAGLVRIDGLAPSSATVGINEVTEFDQIDVPDFTGPLDSRLELYGTTDAVRPRNLYDAQRELRR</sequence>
<proteinExistence type="predicted"/>
<evidence type="ECO:0000313" key="4">
    <source>
        <dbReference type="EMBL" id="GGX47463.1"/>
    </source>
</evidence>
<dbReference type="InterPro" id="IPR024535">
    <property type="entry name" value="RHGA/B-epi-like_pectate_lyase"/>
</dbReference>
<evidence type="ECO:0000259" key="3">
    <source>
        <dbReference type="Pfam" id="PF12708"/>
    </source>
</evidence>
<dbReference type="AlphaFoldDB" id="A0A918K577"/>
<feature type="chain" id="PRO_5037218315" description="Rhamnogalacturonase A/B/Epimerase-like pectate lyase domain-containing protein" evidence="2">
    <location>
        <begin position="33"/>
        <end position="564"/>
    </location>
</feature>
<dbReference type="Gene3D" id="2.160.20.10">
    <property type="entry name" value="Single-stranded right-handed beta-helix, Pectin lyase-like"/>
    <property type="match status" value="1"/>
</dbReference>
<dbReference type="InterPro" id="IPR011050">
    <property type="entry name" value="Pectin_lyase_fold/virulence"/>
</dbReference>
<feature type="region of interest" description="Disordered" evidence="1">
    <location>
        <begin position="25"/>
        <end position="44"/>
    </location>
</feature>
<protein>
    <recommendedName>
        <fullName evidence="3">Rhamnogalacturonase A/B/Epimerase-like pectate lyase domain-containing protein</fullName>
    </recommendedName>
</protein>
<keyword evidence="2" id="KW-0732">Signal</keyword>
<dbReference type="SUPFAM" id="SSF51126">
    <property type="entry name" value="Pectin lyase-like"/>
    <property type="match status" value="1"/>
</dbReference>
<reference evidence="4" key="1">
    <citation type="journal article" date="2014" name="Int. J. Syst. Evol. Microbiol.">
        <title>Complete genome sequence of Corynebacterium casei LMG S-19264T (=DSM 44701T), isolated from a smear-ripened cheese.</title>
        <authorList>
            <consortium name="US DOE Joint Genome Institute (JGI-PGF)"/>
            <person name="Walter F."/>
            <person name="Albersmeier A."/>
            <person name="Kalinowski J."/>
            <person name="Ruckert C."/>
        </authorList>
    </citation>
    <scope>NUCLEOTIDE SEQUENCE</scope>
    <source>
        <strain evidence="4">JCM 4956</strain>
    </source>
</reference>
<organism evidence="4 5">
    <name type="scientific">Streptomyces fructofermentans</name>
    <dbReference type="NCBI Taxonomy" id="152141"/>
    <lineage>
        <taxon>Bacteria</taxon>
        <taxon>Bacillati</taxon>
        <taxon>Actinomycetota</taxon>
        <taxon>Actinomycetes</taxon>
        <taxon>Kitasatosporales</taxon>
        <taxon>Streptomycetaceae</taxon>
        <taxon>Streptomyces</taxon>
    </lineage>
</organism>
<evidence type="ECO:0000256" key="1">
    <source>
        <dbReference type="SAM" id="MobiDB-lite"/>
    </source>
</evidence>
<feature type="domain" description="Rhamnogalacturonase A/B/Epimerase-like pectate lyase" evidence="3">
    <location>
        <begin position="87"/>
        <end position="172"/>
    </location>
</feature>
<gene>
    <name evidence="4" type="ORF">GCM10010515_13170</name>
</gene>
<dbReference type="RefSeq" id="WP_229916061.1">
    <property type="nucleotide sequence ID" value="NZ_BMWD01000003.1"/>
</dbReference>
<dbReference type="PROSITE" id="PS51318">
    <property type="entry name" value="TAT"/>
    <property type="match status" value="1"/>
</dbReference>
<feature type="signal peptide" evidence="2">
    <location>
        <begin position="1"/>
        <end position="32"/>
    </location>
</feature>
<dbReference type="Proteomes" id="UP000645555">
    <property type="component" value="Unassembled WGS sequence"/>
</dbReference>
<comment type="caution">
    <text evidence="4">The sequence shown here is derived from an EMBL/GenBank/DDBJ whole genome shotgun (WGS) entry which is preliminary data.</text>
</comment>
<dbReference type="InterPro" id="IPR012334">
    <property type="entry name" value="Pectin_lyas_fold"/>
</dbReference>
<dbReference type="Pfam" id="PF12708">
    <property type="entry name" value="Pect-lyase_RHGA_epim"/>
    <property type="match status" value="1"/>
</dbReference>
<dbReference type="EMBL" id="BMWD01000003">
    <property type="protein sequence ID" value="GGX47463.1"/>
    <property type="molecule type" value="Genomic_DNA"/>
</dbReference>
<evidence type="ECO:0000256" key="2">
    <source>
        <dbReference type="SAM" id="SignalP"/>
    </source>
</evidence>